<comment type="caution">
    <text evidence="2">The sequence shown here is derived from an EMBL/GenBank/DDBJ whole genome shotgun (WGS) entry which is preliminary data.</text>
</comment>
<gene>
    <name evidence="2" type="ORF">ABVK25_003760</name>
</gene>
<reference evidence="2 3" key="1">
    <citation type="submission" date="2024-09" db="EMBL/GenBank/DDBJ databases">
        <title>Rethinking Asexuality: The Enigmatic Case of Functional Sexual Genes in Lepraria (Stereocaulaceae).</title>
        <authorList>
            <person name="Doellman M."/>
            <person name="Sun Y."/>
            <person name="Barcenas-Pena A."/>
            <person name="Lumbsch H.T."/>
            <person name="Grewe F."/>
        </authorList>
    </citation>
    <scope>NUCLEOTIDE SEQUENCE [LARGE SCALE GENOMIC DNA]</scope>
    <source>
        <strain evidence="2 3">Grewe 0041</strain>
    </source>
</reference>
<evidence type="ECO:0000313" key="2">
    <source>
        <dbReference type="EMBL" id="KAL2056117.1"/>
    </source>
</evidence>
<dbReference type="EMBL" id="JBHFEH010000009">
    <property type="protein sequence ID" value="KAL2056117.1"/>
    <property type="molecule type" value="Genomic_DNA"/>
</dbReference>
<evidence type="ECO:0000313" key="3">
    <source>
        <dbReference type="Proteomes" id="UP001590951"/>
    </source>
</evidence>
<sequence length="109" mass="12142">MCNVPIRLGRAKDGLSAQPQPKPGALKSGKARPRLPGTKHSLPANFFPSVNTIIKEYEQIHYRAFVLHTPKPSSRGTGYDLQCWLKQSFSAPATRTEDKSLSNPRPYHT</sequence>
<protein>
    <submittedName>
        <fullName evidence="2">Uncharacterized protein</fullName>
    </submittedName>
</protein>
<feature type="region of interest" description="Disordered" evidence="1">
    <location>
        <begin position="1"/>
        <end position="42"/>
    </location>
</feature>
<proteinExistence type="predicted"/>
<evidence type="ECO:0000256" key="1">
    <source>
        <dbReference type="SAM" id="MobiDB-lite"/>
    </source>
</evidence>
<keyword evidence="3" id="KW-1185">Reference proteome</keyword>
<name>A0ABR4BFB3_9LECA</name>
<dbReference type="Proteomes" id="UP001590951">
    <property type="component" value="Unassembled WGS sequence"/>
</dbReference>
<organism evidence="2 3">
    <name type="scientific">Lepraria finkii</name>
    <dbReference type="NCBI Taxonomy" id="1340010"/>
    <lineage>
        <taxon>Eukaryota</taxon>
        <taxon>Fungi</taxon>
        <taxon>Dikarya</taxon>
        <taxon>Ascomycota</taxon>
        <taxon>Pezizomycotina</taxon>
        <taxon>Lecanoromycetes</taxon>
        <taxon>OSLEUM clade</taxon>
        <taxon>Lecanoromycetidae</taxon>
        <taxon>Lecanorales</taxon>
        <taxon>Lecanorineae</taxon>
        <taxon>Stereocaulaceae</taxon>
        <taxon>Lepraria</taxon>
    </lineage>
</organism>
<accession>A0ABR4BFB3</accession>